<name>A0AAW0Y9W7_CHEQU</name>
<dbReference type="AlphaFoldDB" id="A0AAW0Y9W7"/>
<accession>A0AAW0Y9W7</accession>
<protein>
    <recommendedName>
        <fullName evidence="4">Short neuropeptide F</fullName>
    </recommendedName>
</protein>
<dbReference type="Proteomes" id="UP001445076">
    <property type="component" value="Unassembled WGS sequence"/>
</dbReference>
<proteinExistence type="predicted"/>
<keyword evidence="3" id="KW-1185">Reference proteome</keyword>
<reference evidence="2 3" key="1">
    <citation type="journal article" date="2024" name="BMC Genomics">
        <title>Genome assembly of redclaw crayfish (Cherax quadricarinatus) provides insights into its immune adaptation and hypoxia tolerance.</title>
        <authorList>
            <person name="Liu Z."/>
            <person name="Zheng J."/>
            <person name="Li H."/>
            <person name="Fang K."/>
            <person name="Wang S."/>
            <person name="He J."/>
            <person name="Zhou D."/>
            <person name="Weng S."/>
            <person name="Chi M."/>
            <person name="Gu Z."/>
            <person name="He J."/>
            <person name="Li F."/>
            <person name="Wang M."/>
        </authorList>
    </citation>
    <scope>NUCLEOTIDE SEQUENCE [LARGE SCALE GENOMIC DNA]</scope>
    <source>
        <strain evidence="2">ZL_2023a</strain>
    </source>
</reference>
<comment type="caution">
    <text evidence="2">The sequence shown here is derived from an EMBL/GenBank/DDBJ whole genome shotgun (WGS) entry which is preliminary data.</text>
</comment>
<gene>
    <name evidence="2" type="ORF">OTU49_001019</name>
</gene>
<evidence type="ECO:0000313" key="3">
    <source>
        <dbReference type="Proteomes" id="UP001445076"/>
    </source>
</evidence>
<evidence type="ECO:0000256" key="1">
    <source>
        <dbReference type="SAM" id="SignalP"/>
    </source>
</evidence>
<feature type="signal peptide" evidence="1">
    <location>
        <begin position="1"/>
        <end position="26"/>
    </location>
</feature>
<evidence type="ECO:0000313" key="2">
    <source>
        <dbReference type="EMBL" id="KAK8753671.1"/>
    </source>
</evidence>
<keyword evidence="1" id="KW-0732">Signal</keyword>
<evidence type="ECO:0008006" key="4">
    <source>
        <dbReference type="Google" id="ProtNLM"/>
    </source>
</evidence>
<feature type="chain" id="PRO_5043541948" description="Short neuropeptide F" evidence="1">
    <location>
        <begin position="27"/>
        <end position="128"/>
    </location>
</feature>
<dbReference type="EMBL" id="JARKIK010000002">
    <property type="protein sequence ID" value="KAK8753671.1"/>
    <property type="molecule type" value="Genomic_DNA"/>
</dbReference>
<organism evidence="2 3">
    <name type="scientific">Cherax quadricarinatus</name>
    <name type="common">Australian red claw crayfish</name>
    <dbReference type="NCBI Taxonomy" id="27406"/>
    <lineage>
        <taxon>Eukaryota</taxon>
        <taxon>Metazoa</taxon>
        <taxon>Ecdysozoa</taxon>
        <taxon>Arthropoda</taxon>
        <taxon>Crustacea</taxon>
        <taxon>Multicrustacea</taxon>
        <taxon>Malacostraca</taxon>
        <taxon>Eumalacostraca</taxon>
        <taxon>Eucarida</taxon>
        <taxon>Decapoda</taxon>
        <taxon>Pleocyemata</taxon>
        <taxon>Astacidea</taxon>
        <taxon>Parastacoidea</taxon>
        <taxon>Parastacidae</taxon>
        <taxon>Cherax</taxon>
    </lineage>
</organism>
<sequence length="128" mass="14679">VMAVSVVKCWVSLVCCCLLLAHLNTAVPTPPDYDALSEVYNWLSDHGLERRAPPSMRLRFGKRDMGWQVAQRSMPSLRLRFGKRTLDQGDALFDHDLVRKDSRIPALRLRFGKRDSYGQEEDMASQEQ</sequence>
<feature type="non-terminal residue" evidence="2">
    <location>
        <position position="1"/>
    </location>
</feature>